<dbReference type="InterPro" id="IPR028082">
    <property type="entry name" value="Peripla_BP_I"/>
</dbReference>
<proteinExistence type="inferred from homology"/>
<reference evidence="6" key="1">
    <citation type="journal article" date="2019" name="Int. J. Syst. Evol. Microbiol.">
        <title>The Global Catalogue of Microorganisms (GCM) 10K type strain sequencing project: providing services to taxonomists for standard genome sequencing and annotation.</title>
        <authorList>
            <consortium name="The Broad Institute Genomics Platform"/>
            <consortium name="The Broad Institute Genome Sequencing Center for Infectious Disease"/>
            <person name="Wu L."/>
            <person name="Ma J."/>
        </authorList>
    </citation>
    <scope>NUCLEOTIDE SEQUENCE [LARGE SCALE GENOMIC DNA]</scope>
    <source>
        <strain evidence="6">CGMCC 4.7645</strain>
    </source>
</reference>
<organism evidence="5 6">
    <name type="scientific">Amycolatopsis pigmentata</name>
    <dbReference type="NCBI Taxonomy" id="450801"/>
    <lineage>
        <taxon>Bacteria</taxon>
        <taxon>Bacillati</taxon>
        <taxon>Actinomycetota</taxon>
        <taxon>Actinomycetes</taxon>
        <taxon>Pseudonocardiales</taxon>
        <taxon>Pseudonocardiaceae</taxon>
        <taxon>Amycolatopsis</taxon>
    </lineage>
</organism>
<dbReference type="InterPro" id="IPR050555">
    <property type="entry name" value="Bact_Solute-Bind_Prot2"/>
</dbReference>
<feature type="signal peptide" evidence="3">
    <location>
        <begin position="1"/>
        <end position="20"/>
    </location>
</feature>
<comment type="subcellular location">
    <subcellularLocation>
        <location evidence="1">Cell envelope</location>
    </subcellularLocation>
</comment>
<dbReference type="InterPro" id="IPR025997">
    <property type="entry name" value="SBP_2_dom"/>
</dbReference>
<dbReference type="SUPFAM" id="SSF53822">
    <property type="entry name" value="Periplasmic binding protein-like I"/>
    <property type="match status" value="1"/>
</dbReference>
<comment type="caution">
    <text evidence="5">The sequence shown here is derived from an EMBL/GenBank/DDBJ whole genome shotgun (WGS) entry which is preliminary data.</text>
</comment>
<accession>A0ABW5G659</accession>
<evidence type="ECO:0000313" key="5">
    <source>
        <dbReference type="EMBL" id="MFD2422374.1"/>
    </source>
</evidence>
<dbReference type="PROSITE" id="PS51257">
    <property type="entry name" value="PROKAR_LIPOPROTEIN"/>
    <property type="match status" value="1"/>
</dbReference>
<evidence type="ECO:0000259" key="4">
    <source>
        <dbReference type="Pfam" id="PF13407"/>
    </source>
</evidence>
<dbReference type="PANTHER" id="PTHR30036:SF7">
    <property type="entry name" value="ABC TRANSPORTER PERIPLASMIC-BINDING PROTEIN YPHF"/>
    <property type="match status" value="1"/>
</dbReference>
<dbReference type="EMBL" id="JBHUKR010000027">
    <property type="protein sequence ID" value="MFD2422374.1"/>
    <property type="molecule type" value="Genomic_DNA"/>
</dbReference>
<evidence type="ECO:0000256" key="1">
    <source>
        <dbReference type="ARBA" id="ARBA00004196"/>
    </source>
</evidence>
<dbReference type="PANTHER" id="PTHR30036">
    <property type="entry name" value="D-XYLOSE-BINDING PERIPLASMIC PROTEIN"/>
    <property type="match status" value="1"/>
</dbReference>
<protein>
    <submittedName>
        <fullName evidence="5">Substrate-binding domain-containing protein</fullName>
    </submittedName>
</protein>
<sequence length="324" mass="33650">MNRRLATLTALLTASVLAVAGCSARGGARSRQDGGEAGPRLKIAMITHETPGDTFWDIVQKGARAAAAKDNVDLVYASDPAGPGQANLVQNAIDQKVDGIAVTLAHPDAMTGVLAKAKTAGIPVAGLNAGLDNWQQAGLLEYFGSDETVAGQAFGNRLNDAGARHALCVIHEQGQVALEARCAGLKQTFRGQTENLYVNGGDQAASQSTMQAKLQQDPGIDFVATLGAPLALLAVKAVGGARSTAKVATFDTSKALVPAIEDGSVRWAVDQQPYLQGYLAVDSLWLYKINGNIVGGGRPTLTGPAFIDRSDIATVARYADNGTR</sequence>
<dbReference type="Gene3D" id="3.40.50.2300">
    <property type="match status" value="2"/>
</dbReference>
<dbReference type="RefSeq" id="WP_378271424.1">
    <property type="nucleotide sequence ID" value="NZ_JBHUKR010000027.1"/>
</dbReference>
<dbReference type="Pfam" id="PF13407">
    <property type="entry name" value="Peripla_BP_4"/>
    <property type="match status" value="1"/>
</dbReference>
<comment type="similarity">
    <text evidence="2">Belongs to the bacterial solute-binding protein 2 family.</text>
</comment>
<feature type="chain" id="PRO_5045694252" evidence="3">
    <location>
        <begin position="21"/>
        <end position="324"/>
    </location>
</feature>
<evidence type="ECO:0000313" key="6">
    <source>
        <dbReference type="Proteomes" id="UP001597417"/>
    </source>
</evidence>
<dbReference type="Proteomes" id="UP001597417">
    <property type="component" value="Unassembled WGS sequence"/>
</dbReference>
<gene>
    <name evidence="5" type="ORF">ACFSXZ_39235</name>
</gene>
<name>A0ABW5G659_9PSEU</name>
<feature type="domain" description="Periplasmic binding protein" evidence="4">
    <location>
        <begin position="43"/>
        <end position="287"/>
    </location>
</feature>
<keyword evidence="6" id="KW-1185">Reference proteome</keyword>
<keyword evidence="3" id="KW-0732">Signal</keyword>
<evidence type="ECO:0000256" key="2">
    <source>
        <dbReference type="ARBA" id="ARBA00007639"/>
    </source>
</evidence>
<evidence type="ECO:0000256" key="3">
    <source>
        <dbReference type="SAM" id="SignalP"/>
    </source>
</evidence>